<comment type="subcellular location">
    <subcellularLocation>
        <location evidence="1">Cell membrane</location>
        <topology evidence="1">Multi-pass membrane protein</topology>
    </subcellularLocation>
</comment>
<dbReference type="Pfam" id="PF01569">
    <property type="entry name" value="PAP2"/>
    <property type="match status" value="1"/>
</dbReference>
<feature type="transmembrane region" description="Helical" evidence="7">
    <location>
        <begin position="370"/>
        <end position="389"/>
    </location>
</feature>
<keyword evidence="10" id="KW-1185">Reference proteome</keyword>
<dbReference type="SMART" id="SM00014">
    <property type="entry name" value="acidPPc"/>
    <property type="match status" value="1"/>
</dbReference>
<evidence type="ECO:0000313" key="9">
    <source>
        <dbReference type="EMBL" id="MFC5520557.1"/>
    </source>
</evidence>
<protein>
    <submittedName>
        <fullName evidence="9">Bifunctional DedA family/phosphatase PAP2 family protein</fullName>
    </submittedName>
</protein>
<evidence type="ECO:0000259" key="8">
    <source>
        <dbReference type="SMART" id="SM00014"/>
    </source>
</evidence>
<feature type="transmembrane region" description="Helical" evidence="7">
    <location>
        <begin position="116"/>
        <end position="135"/>
    </location>
</feature>
<dbReference type="InterPro" id="IPR000326">
    <property type="entry name" value="PAP2/HPO"/>
</dbReference>
<feature type="transmembrane region" description="Helical" evidence="7">
    <location>
        <begin position="329"/>
        <end position="350"/>
    </location>
</feature>
<feature type="transmembrane region" description="Helical" evidence="7">
    <location>
        <begin position="43"/>
        <end position="69"/>
    </location>
</feature>
<dbReference type="PANTHER" id="PTHR30353:SF15">
    <property type="entry name" value="INNER MEMBRANE PROTEIN YABI"/>
    <property type="match status" value="1"/>
</dbReference>
<dbReference type="Proteomes" id="UP001596084">
    <property type="component" value="Unassembled WGS sequence"/>
</dbReference>
<feature type="transmembrane region" description="Helical" evidence="7">
    <location>
        <begin position="427"/>
        <end position="450"/>
    </location>
</feature>
<evidence type="ECO:0000256" key="6">
    <source>
        <dbReference type="ARBA" id="ARBA00023136"/>
    </source>
</evidence>
<dbReference type="InterPro" id="IPR036938">
    <property type="entry name" value="PAP2/HPO_sf"/>
</dbReference>
<gene>
    <name evidence="9" type="ORF">ACFPP7_06465</name>
</gene>
<comment type="caution">
    <text evidence="9">The sequence shown here is derived from an EMBL/GenBank/DDBJ whole genome shotgun (WGS) entry which is preliminary data.</text>
</comment>
<dbReference type="Pfam" id="PF09335">
    <property type="entry name" value="VTT_dom"/>
    <property type="match status" value="1"/>
</dbReference>
<keyword evidence="6 7" id="KW-0472">Membrane</keyword>
<proteinExistence type="inferred from homology"/>
<evidence type="ECO:0000256" key="3">
    <source>
        <dbReference type="ARBA" id="ARBA00022475"/>
    </source>
</evidence>
<evidence type="ECO:0000256" key="7">
    <source>
        <dbReference type="SAM" id="Phobius"/>
    </source>
</evidence>
<evidence type="ECO:0000256" key="4">
    <source>
        <dbReference type="ARBA" id="ARBA00022692"/>
    </source>
</evidence>
<dbReference type="InterPro" id="IPR032816">
    <property type="entry name" value="VTT_dom"/>
</dbReference>
<feature type="transmembrane region" description="Helical" evidence="7">
    <location>
        <begin position="15"/>
        <end position="36"/>
    </location>
</feature>
<feature type="transmembrane region" description="Helical" evidence="7">
    <location>
        <begin position="401"/>
        <end position="421"/>
    </location>
</feature>
<evidence type="ECO:0000256" key="1">
    <source>
        <dbReference type="ARBA" id="ARBA00004651"/>
    </source>
</evidence>
<sequence length="459" mass="50612">MLQHLIAWLGRLGQWGYLVIFLGAMLESAAFIGLVIPGESLVLVAGFFAAQGLLDLDVLMAVVALGAAVGDSLGYEMGRWMGRPALVRYGGRLGLTDTRIHRADEFFARHGRKAVFLGRFVGFARALVPFLAGLSRMAYRKFLPYNVAGAVLWASAVTLLGYFLGAGWQAAERWMGRASTLLGGIVVFALLLVWLWRWAAHHEAFIKHAWNGFIQRPRVHALRVRFASQIAFIQARLSPRGYLGLQLTTGALVLTGASWLFGGIAEDVVSGDPLTLVDWRVAQWFHAHTAPRLTQAMLAVTHIHDPIPVTVAAMLVAVYLAWKRVWYWLIALSVTVPFGMLLNVLMKYAFHRARPSFDVPLLVLTSYSFPSGHVAGATLFYGVVAAMLVAKIKAWRWRVTIVLAAITLVVLVALTRMYLGVHYLSDVLAAFAEGVAWLTLCLTGLHTYWVHRLSGPGQK</sequence>
<dbReference type="InterPro" id="IPR032818">
    <property type="entry name" value="DedA-like"/>
</dbReference>
<evidence type="ECO:0000256" key="5">
    <source>
        <dbReference type="ARBA" id="ARBA00022989"/>
    </source>
</evidence>
<feature type="transmembrane region" description="Helical" evidence="7">
    <location>
        <begin position="306"/>
        <end position="322"/>
    </location>
</feature>
<organism evidence="9 10">
    <name type="scientific">Polaromonas jejuensis</name>
    <dbReference type="NCBI Taxonomy" id="457502"/>
    <lineage>
        <taxon>Bacteria</taxon>
        <taxon>Pseudomonadati</taxon>
        <taxon>Pseudomonadota</taxon>
        <taxon>Betaproteobacteria</taxon>
        <taxon>Burkholderiales</taxon>
        <taxon>Comamonadaceae</taxon>
        <taxon>Polaromonas</taxon>
    </lineage>
</organism>
<evidence type="ECO:0000256" key="2">
    <source>
        <dbReference type="ARBA" id="ARBA00010792"/>
    </source>
</evidence>
<feature type="domain" description="Phosphatidic acid phosphatase type 2/haloperoxidase" evidence="8">
    <location>
        <begin position="328"/>
        <end position="442"/>
    </location>
</feature>
<feature type="transmembrane region" description="Helical" evidence="7">
    <location>
        <begin position="174"/>
        <end position="196"/>
    </location>
</feature>
<reference evidence="10" key="1">
    <citation type="journal article" date="2019" name="Int. J. Syst. Evol. Microbiol.">
        <title>The Global Catalogue of Microorganisms (GCM) 10K type strain sequencing project: providing services to taxonomists for standard genome sequencing and annotation.</title>
        <authorList>
            <consortium name="The Broad Institute Genomics Platform"/>
            <consortium name="The Broad Institute Genome Sequencing Center for Infectious Disease"/>
            <person name="Wu L."/>
            <person name="Ma J."/>
        </authorList>
    </citation>
    <scope>NUCLEOTIDE SEQUENCE [LARGE SCALE GENOMIC DNA]</scope>
    <source>
        <strain evidence="10">CGMCC 4.7277</strain>
    </source>
</reference>
<dbReference type="PANTHER" id="PTHR30353">
    <property type="entry name" value="INNER MEMBRANE PROTEIN DEDA-RELATED"/>
    <property type="match status" value="1"/>
</dbReference>
<dbReference type="SUPFAM" id="SSF48317">
    <property type="entry name" value="Acid phosphatase/Vanadium-dependent haloperoxidase"/>
    <property type="match status" value="1"/>
</dbReference>
<feature type="transmembrane region" description="Helical" evidence="7">
    <location>
        <begin position="147"/>
        <end position="168"/>
    </location>
</feature>
<dbReference type="CDD" id="cd03392">
    <property type="entry name" value="PAP2_like_2"/>
    <property type="match status" value="1"/>
</dbReference>
<evidence type="ECO:0000313" key="10">
    <source>
        <dbReference type="Proteomes" id="UP001596084"/>
    </source>
</evidence>
<comment type="similarity">
    <text evidence="2">Belongs to the DedA family.</text>
</comment>
<accession>A0ABW0Q9K8</accession>
<dbReference type="EMBL" id="JBHSMX010000011">
    <property type="protein sequence ID" value="MFC5520557.1"/>
    <property type="molecule type" value="Genomic_DNA"/>
</dbReference>
<keyword evidence="3" id="KW-1003">Cell membrane</keyword>
<dbReference type="Gene3D" id="1.20.144.10">
    <property type="entry name" value="Phosphatidic acid phosphatase type 2/haloperoxidase"/>
    <property type="match status" value="2"/>
</dbReference>
<name>A0ABW0Q9K8_9BURK</name>
<keyword evidence="4 7" id="KW-0812">Transmembrane</keyword>
<feature type="transmembrane region" description="Helical" evidence="7">
    <location>
        <begin position="242"/>
        <end position="265"/>
    </location>
</feature>
<dbReference type="RefSeq" id="WP_068831319.1">
    <property type="nucleotide sequence ID" value="NZ_JBHSMX010000011.1"/>
</dbReference>
<keyword evidence="5 7" id="KW-1133">Transmembrane helix</keyword>